<comment type="caution">
    <text evidence="6">The sequence shown here is derived from an EMBL/GenBank/DDBJ whole genome shotgun (WGS) entry which is preliminary data.</text>
</comment>
<dbReference type="PANTHER" id="PTHR42790">
    <property type="entry name" value="AMINOTRANSFERASE"/>
    <property type="match status" value="1"/>
</dbReference>
<evidence type="ECO:0000256" key="2">
    <source>
        <dbReference type="ARBA" id="ARBA00022576"/>
    </source>
</evidence>
<dbReference type="SUPFAM" id="SSF53383">
    <property type="entry name" value="PLP-dependent transferases"/>
    <property type="match status" value="1"/>
</dbReference>
<evidence type="ECO:0000313" key="7">
    <source>
        <dbReference type="Proteomes" id="UP001147700"/>
    </source>
</evidence>
<keyword evidence="7" id="KW-1185">Reference proteome</keyword>
<reference evidence="6" key="1">
    <citation type="submission" date="2022-10" db="EMBL/GenBank/DDBJ databases">
        <title>The WGS of Solirubrobacter sp. CPCC 204708.</title>
        <authorList>
            <person name="Jiang Z."/>
        </authorList>
    </citation>
    <scope>NUCLEOTIDE SEQUENCE</scope>
    <source>
        <strain evidence="6">CPCC 204708</strain>
    </source>
</reference>
<protein>
    <submittedName>
        <fullName evidence="6">PLP-dependent aminotransferase family protein</fullName>
    </submittedName>
</protein>
<name>A0ABT4RC42_9ACTN</name>
<accession>A0ABT4RC42</accession>
<dbReference type="Pfam" id="PF00155">
    <property type="entry name" value="Aminotran_1_2"/>
    <property type="match status" value="1"/>
</dbReference>
<organism evidence="6 7">
    <name type="scientific">Solirubrobacter deserti</name>
    <dbReference type="NCBI Taxonomy" id="2282478"/>
    <lineage>
        <taxon>Bacteria</taxon>
        <taxon>Bacillati</taxon>
        <taxon>Actinomycetota</taxon>
        <taxon>Thermoleophilia</taxon>
        <taxon>Solirubrobacterales</taxon>
        <taxon>Solirubrobacteraceae</taxon>
        <taxon>Solirubrobacter</taxon>
    </lineage>
</organism>
<gene>
    <name evidence="6" type="ORF">OJ962_01255</name>
</gene>
<dbReference type="InterPro" id="IPR015424">
    <property type="entry name" value="PyrdxlP-dep_Trfase"/>
</dbReference>
<evidence type="ECO:0000256" key="4">
    <source>
        <dbReference type="ARBA" id="ARBA00022898"/>
    </source>
</evidence>
<dbReference type="GO" id="GO:0008483">
    <property type="term" value="F:transaminase activity"/>
    <property type="evidence" value="ECO:0007669"/>
    <property type="project" value="UniProtKB-KW"/>
</dbReference>
<dbReference type="InterPro" id="IPR004839">
    <property type="entry name" value="Aminotransferase_I/II_large"/>
</dbReference>
<proteinExistence type="predicted"/>
<sequence length="446" mass="49676">MTIDETPSGRPPSSAHEIERYGGLFAKRTRGMTSSAMRDMMAVTARPEVISLATGLPDTTTFPAEDFAWLMSRVAVDSSAAALQYGPTDGLDDVRRCIVEVMAAEGTEVEIDDLMVTTGGQQVIDLVCRAFLDPGDVVVAEAPTYPGAVPCFNSFQAQVAQIEMDEHGMRIDVLEETLARLKREGRTPKFIYTIPNFQNPGGVTMSEERRRALVRIAAEQELVILEDNPYGLLRYEGDPLPTLYSLDGGRYVIYLGTFSKILSAGLRLGWAAAPKPILERLNLGKQAADLCSSPLNQYFVSAYFQHRDWRTYLKQLRSIYRRRRDVMFAAMEEFFPAETTWTEPQGGLFLWAKLPDYIDTTDLLARALRENVAFVPGRAAYLDGRGGSEMRLNFSGVNEEEIREGIRRIGKVIAEQVALYGTLTGMEPAPKRGTADVVEFRRREAS</sequence>
<dbReference type="Gene3D" id="3.90.1150.10">
    <property type="entry name" value="Aspartate Aminotransferase, domain 1"/>
    <property type="match status" value="1"/>
</dbReference>
<dbReference type="InterPro" id="IPR015421">
    <property type="entry name" value="PyrdxlP-dep_Trfase_major"/>
</dbReference>
<dbReference type="InterPro" id="IPR015422">
    <property type="entry name" value="PyrdxlP-dep_Trfase_small"/>
</dbReference>
<dbReference type="RefSeq" id="WP_202954616.1">
    <property type="nucleotide sequence ID" value="NZ_JAPCID010000001.1"/>
</dbReference>
<evidence type="ECO:0000256" key="1">
    <source>
        <dbReference type="ARBA" id="ARBA00001933"/>
    </source>
</evidence>
<comment type="cofactor">
    <cofactor evidence="1">
        <name>pyridoxal 5'-phosphate</name>
        <dbReference type="ChEBI" id="CHEBI:597326"/>
    </cofactor>
</comment>
<dbReference type="PANTHER" id="PTHR42790:SF19">
    <property type="entry name" value="KYNURENINE_ALPHA-AMINOADIPATE AMINOTRANSFERASE, MITOCHONDRIAL"/>
    <property type="match status" value="1"/>
</dbReference>
<dbReference type="EMBL" id="JAPCID010000001">
    <property type="protein sequence ID" value="MDA0136107.1"/>
    <property type="molecule type" value="Genomic_DNA"/>
</dbReference>
<feature type="domain" description="Aminotransferase class I/classII large" evidence="5">
    <location>
        <begin position="48"/>
        <end position="409"/>
    </location>
</feature>
<dbReference type="Gene3D" id="3.40.640.10">
    <property type="entry name" value="Type I PLP-dependent aspartate aminotransferase-like (Major domain)"/>
    <property type="match status" value="1"/>
</dbReference>
<keyword evidence="4" id="KW-0663">Pyridoxal phosphate</keyword>
<dbReference type="Proteomes" id="UP001147700">
    <property type="component" value="Unassembled WGS sequence"/>
</dbReference>
<dbReference type="CDD" id="cd00609">
    <property type="entry name" value="AAT_like"/>
    <property type="match status" value="1"/>
</dbReference>
<keyword evidence="2 6" id="KW-0032">Aminotransferase</keyword>
<evidence type="ECO:0000259" key="5">
    <source>
        <dbReference type="Pfam" id="PF00155"/>
    </source>
</evidence>
<dbReference type="InterPro" id="IPR050859">
    <property type="entry name" value="Class-I_PLP-dep_aminotransf"/>
</dbReference>
<evidence type="ECO:0000313" key="6">
    <source>
        <dbReference type="EMBL" id="MDA0136107.1"/>
    </source>
</evidence>
<evidence type="ECO:0000256" key="3">
    <source>
        <dbReference type="ARBA" id="ARBA00022679"/>
    </source>
</evidence>
<keyword evidence="3" id="KW-0808">Transferase</keyword>